<dbReference type="PANTHER" id="PTHR35372:SF2">
    <property type="entry name" value="SF3 HELICASE DOMAIN-CONTAINING PROTEIN"/>
    <property type="match status" value="1"/>
</dbReference>
<sequence length="299" mass="31687">MPQLDGPAQLTAALDAASRGWHVFPLIPGDKRPAVRDWETRATTDRERITRCWTHAPYNLAIATGPSGLVVIDLDTPKTPDDTPPAGWAEHGVTDGADVLAVLCERHGQPFPADTYTVRTWSGGTHLYFAAPEGQSLRNTAGDSARGLGWKVDTRAAGGYVVAPGSAVNGQPYATVHDAPTAPLPDWLTALLRPVPLPPQRPVTVPLTARDRRGKFLAAALNGELTRVTTSGPHEHNNALYIASVALGQLVAGGELDAHTVTERLTEAALSVGQGEREARRTIASGLRAGANRPRQVAA</sequence>
<keyword evidence="1" id="KW-0378">Hydrolase</keyword>
<dbReference type="Gene3D" id="3.30.720.160">
    <property type="entry name" value="Bifunctional DNA primase/polymerase, N-terminal"/>
    <property type="match status" value="1"/>
</dbReference>
<dbReference type="InterPro" id="IPR051620">
    <property type="entry name" value="ORF904-like_C"/>
</dbReference>
<gene>
    <name evidence="2" type="ORF">SLINC_5739</name>
</gene>
<accession>A0A1B1MHI2</accession>
<dbReference type="SUPFAM" id="SSF56747">
    <property type="entry name" value="Prim-pol domain"/>
    <property type="match status" value="1"/>
</dbReference>
<evidence type="ECO:0000313" key="3">
    <source>
        <dbReference type="Proteomes" id="UP000092598"/>
    </source>
</evidence>
<dbReference type="CDD" id="cd04859">
    <property type="entry name" value="Prim_Pol"/>
    <property type="match status" value="1"/>
</dbReference>
<reference evidence="2 3" key="1">
    <citation type="submission" date="2016-07" db="EMBL/GenBank/DDBJ databases">
        <title>Enhancement of antibiotic productionsby engineered nitrateutilization in actinobacteria.</title>
        <authorList>
            <person name="Meng S.C."/>
        </authorList>
    </citation>
    <scope>NUCLEOTIDE SEQUENCE [LARGE SCALE GENOMIC DNA]</scope>
    <source>
        <strain evidence="2 3">NRRL 2936</strain>
    </source>
</reference>
<evidence type="ECO:0000313" key="2">
    <source>
        <dbReference type="EMBL" id="ANS67963.1"/>
    </source>
</evidence>
<dbReference type="PANTHER" id="PTHR35372">
    <property type="entry name" value="ATP BINDING PROTEIN-RELATED"/>
    <property type="match status" value="1"/>
</dbReference>
<protein>
    <submittedName>
        <fullName evidence="2">Uncharacterized protein</fullName>
    </submittedName>
</protein>
<dbReference type="RefSeq" id="WP_067439645.1">
    <property type="nucleotide sequence ID" value="NZ_CP016438.1"/>
</dbReference>
<dbReference type="AlphaFoldDB" id="A0A1B1MHI2"/>
<evidence type="ECO:0000256" key="1">
    <source>
        <dbReference type="ARBA" id="ARBA00022801"/>
    </source>
</evidence>
<dbReference type="InterPro" id="IPR015330">
    <property type="entry name" value="DNA_primase/pol_bifunc_N"/>
</dbReference>
<organism evidence="2 3">
    <name type="scientific">Streptomyces lincolnensis</name>
    <dbReference type="NCBI Taxonomy" id="1915"/>
    <lineage>
        <taxon>Bacteria</taxon>
        <taxon>Bacillati</taxon>
        <taxon>Actinomycetota</taxon>
        <taxon>Actinomycetes</taxon>
        <taxon>Kitasatosporales</taxon>
        <taxon>Streptomycetaceae</taxon>
        <taxon>Streptomyces</taxon>
    </lineage>
</organism>
<dbReference type="STRING" id="1915.SLINC_5739"/>
<dbReference type="Pfam" id="PF09250">
    <property type="entry name" value="Prim-Pol"/>
    <property type="match status" value="1"/>
</dbReference>
<proteinExistence type="predicted"/>
<dbReference type="Proteomes" id="UP000092598">
    <property type="component" value="Chromosome"/>
</dbReference>
<name>A0A1B1MHI2_STRLN</name>
<dbReference type="SMART" id="SM00943">
    <property type="entry name" value="Prim-Pol"/>
    <property type="match status" value="1"/>
</dbReference>
<dbReference type="KEGG" id="sls:SLINC_5739"/>
<keyword evidence="3" id="KW-1185">Reference proteome</keyword>
<dbReference type="EMBL" id="CP016438">
    <property type="protein sequence ID" value="ANS67963.1"/>
    <property type="molecule type" value="Genomic_DNA"/>
</dbReference>
<dbReference type="PATRIC" id="fig|1915.4.peg.6359"/>
<dbReference type="GO" id="GO:0016787">
    <property type="term" value="F:hydrolase activity"/>
    <property type="evidence" value="ECO:0007669"/>
    <property type="project" value="UniProtKB-KW"/>
</dbReference>